<evidence type="ECO:0000313" key="4">
    <source>
        <dbReference type="EMBL" id="KIK31740.1"/>
    </source>
</evidence>
<gene>
    <name evidence="4" type="ORF">CY34DRAFT_243036</name>
</gene>
<evidence type="ECO:0000256" key="1">
    <source>
        <dbReference type="ARBA" id="ARBA00022574"/>
    </source>
</evidence>
<keyword evidence="2" id="KW-0677">Repeat</keyword>
<keyword evidence="5" id="KW-1185">Reference proteome</keyword>
<dbReference type="EMBL" id="KN836693">
    <property type="protein sequence ID" value="KIK31740.1"/>
    <property type="molecule type" value="Genomic_DNA"/>
</dbReference>
<dbReference type="SMART" id="SM00320">
    <property type="entry name" value="WD40"/>
    <property type="match status" value="1"/>
</dbReference>
<dbReference type="Gene3D" id="2.130.10.10">
    <property type="entry name" value="YVTN repeat-like/Quinoprotein amine dehydrogenase"/>
    <property type="match status" value="1"/>
</dbReference>
<reference evidence="5" key="2">
    <citation type="submission" date="2015-01" db="EMBL/GenBank/DDBJ databases">
        <title>Evolutionary Origins and Diversification of the Mycorrhizal Mutualists.</title>
        <authorList>
            <consortium name="DOE Joint Genome Institute"/>
            <consortium name="Mycorrhizal Genomics Consortium"/>
            <person name="Kohler A."/>
            <person name="Kuo A."/>
            <person name="Nagy L.G."/>
            <person name="Floudas D."/>
            <person name="Copeland A."/>
            <person name="Barry K.W."/>
            <person name="Cichocki N."/>
            <person name="Veneault-Fourrey C."/>
            <person name="LaButti K."/>
            <person name="Lindquist E.A."/>
            <person name="Lipzen A."/>
            <person name="Lundell T."/>
            <person name="Morin E."/>
            <person name="Murat C."/>
            <person name="Riley R."/>
            <person name="Ohm R."/>
            <person name="Sun H."/>
            <person name="Tunlid A."/>
            <person name="Henrissat B."/>
            <person name="Grigoriev I.V."/>
            <person name="Hibbett D.S."/>
            <person name="Martin F."/>
        </authorList>
    </citation>
    <scope>NUCLEOTIDE SEQUENCE [LARGE SCALE GENOMIC DNA]</scope>
    <source>
        <strain evidence="5">UH-Slu-Lm8-n1</strain>
    </source>
</reference>
<keyword evidence="1 3" id="KW-0853">WD repeat</keyword>
<accession>A0A0C9Z2Q4</accession>
<dbReference type="PROSITE" id="PS50082">
    <property type="entry name" value="WD_REPEATS_2"/>
    <property type="match status" value="1"/>
</dbReference>
<name>A0A0C9Z2Q4_9AGAM</name>
<dbReference type="Pfam" id="PF00400">
    <property type="entry name" value="WD40"/>
    <property type="match status" value="1"/>
</dbReference>
<dbReference type="PROSITE" id="PS50294">
    <property type="entry name" value="WD_REPEATS_REGION"/>
    <property type="match status" value="1"/>
</dbReference>
<sequence length="484" mass="54368">MIEALDESGGVETRRNLLRILAGRLQDNGLPKITELPSNFRILVTSRPIPDIEEGFEDADHILRLSMDSIPAEVAEGDIRTFVSEELKGLSGFQDDHFATLAKNADGLFEWARLACGYIRLPYFGSSSMKCFRKVVNRDPKGRKNLLYDMYRLILTDLMPKDKDTCDYKEAVAAFRSVMGQILATNEPLPLDSLKAMRRHFREDHHEVDAVTKHMGPLLSGTTDSSIPIRPLHATFHEFLTDKSSSGDFFVEKTNAQQRDLAFASLRVMKQGLRFNICDLKSSYLPNCEDLGLQERVQKCILPHLSYSSRFWTSHVRSTVFDKELANEVKLLFNHERVFFWLELLALINALGGAVPALPLISQWLKGHPEFKDVSSTAMDVQRFIQVFGGIILHSTPHLYVSALPFLPANSPLSKELCARFPNILRVASGRDMNWPAVQTVLWGHTGPVNSVAFSPDGCRIVTGSWDETVRLWDAATGQPVGEP</sequence>
<protein>
    <submittedName>
        <fullName evidence="4">Uncharacterized protein</fullName>
    </submittedName>
</protein>
<evidence type="ECO:0000256" key="2">
    <source>
        <dbReference type="ARBA" id="ARBA00022737"/>
    </source>
</evidence>
<dbReference type="AlphaFoldDB" id="A0A0C9Z2Q4"/>
<evidence type="ECO:0000256" key="3">
    <source>
        <dbReference type="PROSITE-ProRule" id="PRU00221"/>
    </source>
</evidence>
<feature type="non-terminal residue" evidence="4">
    <location>
        <position position="1"/>
    </location>
</feature>
<feature type="repeat" description="WD" evidence="3">
    <location>
        <begin position="442"/>
        <end position="483"/>
    </location>
</feature>
<proteinExistence type="predicted"/>
<dbReference type="Proteomes" id="UP000054485">
    <property type="component" value="Unassembled WGS sequence"/>
</dbReference>
<dbReference type="InterPro" id="IPR001680">
    <property type="entry name" value="WD40_rpt"/>
</dbReference>
<reference evidence="4 5" key="1">
    <citation type="submission" date="2014-04" db="EMBL/GenBank/DDBJ databases">
        <authorList>
            <consortium name="DOE Joint Genome Institute"/>
            <person name="Kuo A."/>
            <person name="Ruytinx J."/>
            <person name="Rineau F."/>
            <person name="Colpaert J."/>
            <person name="Kohler A."/>
            <person name="Nagy L.G."/>
            <person name="Floudas D."/>
            <person name="Copeland A."/>
            <person name="Barry K.W."/>
            <person name="Cichocki N."/>
            <person name="Veneault-Fourrey C."/>
            <person name="LaButti K."/>
            <person name="Lindquist E.A."/>
            <person name="Lipzen A."/>
            <person name="Lundell T."/>
            <person name="Morin E."/>
            <person name="Murat C."/>
            <person name="Sun H."/>
            <person name="Tunlid A."/>
            <person name="Henrissat B."/>
            <person name="Grigoriev I.V."/>
            <person name="Hibbett D.S."/>
            <person name="Martin F."/>
            <person name="Nordberg H.P."/>
            <person name="Cantor M.N."/>
            <person name="Hua S.X."/>
        </authorList>
    </citation>
    <scope>NUCLEOTIDE SEQUENCE [LARGE SCALE GENOMIC DNA]</scope>
    <source>
        <strain evidence="4 5">UH-Slu-Lm8-n1</strain>
    </source>
</reference>
<dbReference type="OrthoDB" id="2689644at2759"/>
<dbReference type="HOGENOM" id="CLU_000288_6_0_1"/>
<organism evidence="4 5">
    <name type="scientific">Suillus luteus UH-Slu-Lm8-n1</name>
    <dbReference type="NCBI Taxonomy" id="930992"/>
    <lineage>
        <taxon>Eukaryota</taxon>
        <taxon>Fungi</taxon>
        <taxon>Dikarya</taxon>
        <taxon>Basidiomycota</taxon>
        <taxon>Agaricomycotina</taxon>
        <taxon>Agaricomycetes</taxon>
        <taxon>Agaricomycetidae</taxon>
        <taxon>Boletales</taxon>
        <taxon>Suillineae</taxon>
        <taxon>Suillaceae</taxon>
        <taxon>Suillus</taxon>
    </lineage>
</organism>
<dbReference type="InterPro" id="IPR015943">
    <property type="entry name" value="WD40/YVTN_repeat-like_dom_sf"/>
</dbReference>
<dbReference type="InParanoid" id="A0A0C9Z2Q4"/>
<dbReference type="PANTHER" id="PTHR10039">
    <property type="entry name" value="AMELOGENIN"/>
    <property type="match status" value="1"/>
</dbReference>
<dbReference type="InterPro" id="IPR036322">
    <property type="entry name" value="WD40_repeat_dom_sf"/>
</dbReference>
<dbReference type="SUPFAM" id="SSF50978">
    <property type="entry name" value="WD40 repeat-like"/>
    <property type="match status" value="1"/>
</dbReference>
<dbReference type="PROSITE" id="PS00678">
    <property type="entry name" value="WD_REPEATS_1"/>
    <property type="match status" value="1"/>
</dbReference>
<dbReference type="InterPro" id="IPR019775">
    <property type="entry name" value="WD40_repeat_CS"/>
</dbReference>
<evidence type="ECO:0000313" key="5">
    <source>
        <dbReference type="Proteomes" id="UP000054485"/>
    </source>
</evidence>